<keyword evidence="6" id="KW-1185">Reference proteome</keyword>
<comment type="caution">
    <text evidence="5">The sequence shown here is derived from an EMBL/GenBank/DDBJ whole genome shotgun (WGS) entry which is preliminary data.</text>
</comment>
<gene>
    <name evidence="5" type="ORF">DZC73_20205</name>
</gene>
<dbReference type="PROSITE" id="PS50043">
    <property type="entry name" value="HTH_LUXR_2"/>
    <property type="match status" value="1"/>
</dbReference>
<dbReference type="Proteomes" id="UP000267464">
    <property type="component" value="Unassembled WGS sequence"/>
</dbReference>
<dbReference type="SMART" id="SM00421">
    <property type="entry name" value="HTH_LUXR"/>
    <property type="match status" value="1"/>
</dbReference>
<dbReference type="SUPFAM" id="SSF46894">
    <property type="entry name" value="C-terminal effector domain of the bipartite response regulators"/>
    <property type="match status" value="1"/>
</dbReference>
<dbReference type="InterPro" id="IPR000792">
    <property type="entry name" value="Tscrpt_reg_LuxR_C"/>
</dbReference>
<feature type="domain" description="HTH luxR-type" evidence="4">
    <location>
        <begin position="259"/>
        <end position="321"/>
    </location>
</feature>
<dbReference type="PANTHER" id="PTHR44688">
    <property type="entry name" value="DNA-BINDING TRANSCRIPTIONAL ACTIVATOR DEVR_DOSR"/>
    <property type="match status" value="1"/>
</dbReference>
<dbReference type="Pfam" id="PF00196">
    <property type="entry name" value="GerE"/>
    <property type="match status" value="1"/>
</dbReference>
<evidence type="ECO:0000313" key="6">
    <source>
        <dbReference type="Proteomes" id="UP000267464"/>
    </source>
</evidence>
<keyword evidence="1" id="KW-0805">Transcription regulation</keyword>
<dbReference type="GO" id="GO:0003677">
    <property type="term" value="F:DNA binding"/>
    <property type="evidence" value="ECO:0007669"/>
    <property type="project" value="UniProtKB-KW"/>
</dbReference>
<dbReference type="SUPFAM" id="SSF75516">
    <property type="entry name" value="Pheromone-binding domain of LuxR-like quorum-sensing transcription factors"/>
    <property type="match status" value="1"/>
</dbReference>
<dbReference type="PRINTS" id="PR00038">
    <property type="entry name" value="HTHLUXR"/>
</dbReference>
<protein>
    <submittedName>
        <fullName evidence="5">LuxR family transcriptional regulator</fullName>
    </submittedName>
</protein>
<dbReference type="CDD" id="cd06170">
    <property type="entry name" value="LuxR_C_like"/>
    <property type="match status" value="1"/>
</dbReference>
<dbReference type="InterPro" id="IPR016032">
    <property type="entry name" value="Sig_transdc_resp-reg_C-effctor"/>
</dbReference>
<organism evidence="5 6">
    <name type="scientific">Piscinibacter terrae</name>
    <dbReference type="NCBI Taxonomy" id="2496871"/>
    <lineage>
        <taxon>Bacteria</taxon>
        <taxon>Pseudomonadati</taxon>
        <taxon>Pseudomonadota</taxon>
        <taxon>Betaproteobacteria</taxon>
        <taxon>Burkholderiales</taxon>
        <taxon>Sphaerotilaceae</taxon>
        <taxon>Piscinibacter</taxon>
    </lineage>
</organism>
<dbReference type="InterPro" id="IPR036693">
    <property type="entry name" value="TF_LuxR_autoind-bd_dom_sf"/>
</dbReference>
<evidence type="ECO:0000256" key="2">
    <source>
        <dbReference type="ARBA" id="ARBA00023125"/>
    </source>
</evidence>
<evidence type="ECO:0000256" key="1">
    <source>
        <dbReference type="ARBA" id="ARBA00023015"/>
    </source>
</evidence>
<dbReference type="Gene3D" id="1.10.10.10">
    <property type="entry name" value="Winged helix-like DNA-binding domain superfamily/Winged helix DNA-binding domain"/>
    <property type="match status" value="1"/>
</dbReference>
<dbReference type="InterPro" id="IPR005143">
    <property type="entry name" value="TF_LuxR_autoind-bd_dom"/>
</dbReference>
<evidence type="ECO:0000256" key="3">
    <source>
        <dbReference type="ARBA" id="ARBA00023163"/>
    </source>
</evidence>
<keyword evidence="2" id="KW-0238">DNA-binding</keyword>
<accession>A0A3N7HM09</accession>
<dbReference type="InterPro" id="IPR036388">
    <property type="entry name" value="WH-like_DNA-bd_sf"/>
</dbReference>
<dbReference type="GO" id="GO:0006355">
    <property type="term" value="P:regulation of DNA-templated transcription"/>
    <property type="evidence" value="ECO:0007669"/>
    <property type="project" value="InterPro"/>
</dbReference>
<name>A0A3N7HM09_9BURK</name>
<proteinExistence type="predicted"/>
<reference evidence="5 6" key="1">
    <citation type="submission" date="2018-08" db="EMBL/GenBank/DDBJ databases">
        <authorList>
            <person name="Khan S.A."/>
            <person name="Jeon C.O."/>
            <person name="Chun B.H."/>
            <person name="Jeong S.E."/>
        </authorList>
    </citation>
    <scope>NUCLEOTIDE SEQUENCE [LARGE SCALE GENOMIC DNA]</scope>
    <source>
        <strain evidence="5 6">S-16</strain>
    </source>
</reference>
<dbReference type="PANTHER" id="PTHR44688:SF16">
    <property type="entry name" value="DNA-BINDING TRANSCRIPTIONAL ACTIVATOR DEVR_DOSR"/>
    <property type="match status" value="1"/>
</dbReference>
<dbReference type="EMBL" id="QUSW01000006">
    <property type="protein sequence ID" value="RQP22633.1"/>
    <property type="molecule type" value="Genomic_DNA"/>
</dbReference>
<dbReference type="Pfam" id="PF03472">
    <property type="entry name" value="Autoind_bind"/>
    <property type="match status" value="1"/>
</dbReference>
<evidence type="ECO:0000313" key="5">
    <source>
        <dbReference type="EMBL" id="RQP22633.1"/>
    </source>
</evidence>
<reference evidence="5 6" key="2">
    <citation type="submission" date="2018-12" db="EMBL/GenBank/DDBJ databases">
        <title>Rhizobacter gummiphilus sp. nov., a rubber-degrading bacterium isolated from the soil of a botanical garden in Japan.</title>
        <authorList>
            <person name="Shunsuke S.S."/>
        </authorList>
    </citation>
    <scope>NUCLEOTIDE SEQUENCE [LARGE SCALE GENOMIC DNA]</scope>
    <source>
        <strain evidence="5 6">S-16</strain>
    </source>
</reference>
<keyword evidence="3" id="KW-0804">Transcription</keyword>
<dbReference type="AlphaFoldDB" id="A0A3N7HM09"/>
<sequence length="324" mass="35621">MDIVVTQTSSASVDSRAFARSGAASLCQIERESGNQPYGNGNVGNNSVGGVTFFHESQLIPLAVDGERGDSCLVRTLLAAGSASKRESVVRERLDDLGFDWMGYYTASHLFDGSRFRGFMASYAPPDWSRRYFGEAYYEVDPRNLARKRWSLPLVWDGASLTDMMGRRPLDGRSKRFIEDLADSGMRSGVFQRVNCSGAKPGEDTVVSLVSSTPGRRWIDDEVLGNALTLILSLDQFWSHHVRLPTPTTEVECSVSNLVASGIPATQRAVLCHVADGLTDREIAERLGLSSHTVDYHLRQLRQRFAVHNRVQLVAAAAHLLTAA</sequence>
<dbReference type="Gene3D" id="3.30.450.80">
    <property type="entry name" value="Transcription factor LuxR-like, autoinducer-binding domain"/>
    <property type="match status" value="1"/>
</dbReference>
<evidence type="ECO:0000259" key="4">
    <source>
        <dbReference type="PROSITE" id="PS50043"/>
    </source>
</evidence>